<dbReference type="RefSeq" id="WP_207869881.1">
    <property type="nucleotide sequence ID" value="NZ_CP062222.1"/>
</dbReference>
<dbReference type="KEGG" id="bgoe:IFJ75_17415"/>
<proteinExistence type="predicted"/>
<feature type="region of interest" description="Disordered" evidence="1">
    <location>
        <begin position="1"/>
        <end position="35"/>
    </location>
</feature>
<dbReference type="Proteomes" id="UP000663918">
    <property type="component" value="Chromosome"/>
</dbReference>
<evidence type="ECO:0000256" key="1">
    <source>
        <dbReference type="SAM" id="MobiDB-lite"/>
    </source>
</evidence>
<organism evidence="2 3">
    <name type="scientific">Brevundimonas goettingensis</name>
    <dbReference type="NCBI Taxonomy" id="2774190"/>
    <lineage>
        <taxon>Bacteria</taxon>
        <taxon>Pseudomonadati</taxon>
        <taxon>Pseudomonadota</taxon>
        <taxon>Alphaproteobacteria</taxon>
        <taxon>Caulobacterales</taxon>
        <taxon>Caulobacteraceae</taxon>
        <taxon>Brevundimonas</taxon>
    </lineage>
</organism>
<accession>A0A975BZK5</accession>
<evidence type="ECO:0000313" key="2">
    <source>
        <dbReference type="EMBL" id="QTC90978.1"/>
    </source>
</evidence>
<sequence>MPSAATPKDPYRAAMAAQAASSAEQARKSDGVRQDSEFAATVKQLLAELKAMKAKAEADAKAAGDPNTPEVADADKALASVDAALGDAGLSGAMVSLVV</sequence>
<feature type="compositionally biased region" description="Low complexity" evidence="1">
    <location>
        <begin position="13"/>
        <end position="24"/>
    </location>
</feature>
<feature type="compositionally biased region" description="Basic and acidic residues" evidence="1">
    <location>
        <begin position="25"/>
        <end position="35"/>
    </location>
</feature>
<protein>
    <submittedName>
        <fullName evidence="2">Uncharacterized protein</fullName>
    </submittedName>
</protein>
<dbReference type="EMBL" id="CP062222">
    <property type="protein sequence ID" value="QTC90978.1"/>
    <property type="molecule type" value="Genomic_DNA"/>
</dbReference>
<dbReference type="AlphaFoldDB" id="A0A975BZK5"/>
<gene>
    <name evidence="2" type="ORF">IFJ75_17415</name>
</gene>
<name>A0A975BZK5_9CAUL</name>
<keyword evidence="3" id="KW-1185">Reference proteome</keyword>
<evidence type="ECO:0000313" key="3">
    <source>
        <dbReference type="Proteomes" id="UP000663918"/>
    </source>
</evidence>
<reference evidence="2" key="1">
    <citation type="submission" date="2020-09" db="EMBL/GenBank/DDBJ databases">
        <title>Brevundimonas sp. LVF2 isolated from a puddle in Goettingen, Germany.</title>
        <authorList>
            <person name="Friedrich I."/>
            <person name="Klassen A."/>
            <person name="Hannes N."/>
            <person name="Schneider D."/>
            <person name="Hertel R."/>
            <person name="Daniel R."/>
        </authorList>
    </citation>
    <scope>NUCLEOTIDE SEQUENCE</scope>
    <source>
        <strain evidence="2">LVF2</strain>
    </source>
</reference>